<name>A0A2U1AXQ3_9BACT</name>
<dbReference type="InterPro" id="IPR006311">
    <property type="entry name" value="TAT_signal"/>
</dbReference>
<evidence type="ECO:0000259" key="1">
    <source>
        <dbReference type="Pfam" id="PF01261"/>
    </source>
</evidence>
<evidence type="ECO:0000313" key="2">
    <source>
        <dbReference type="EMBL" id="PVY41200.1"/>
    </source>
</evidence>
<dbReference type="EMBL" id="QEKI01000005">
    <property type="protein sequence ID" value="PVY41200.1"/>
    <property type="molecule type" value="Genomic_DNA"/>
</dbReference>
<dbReference type="PROSITE" id="PS51318">
    <property type="entry name" value="TAT"/>
    <property type="match status" value="1"/>
</dbReference>
<dbReference type="SUPFAM" id="SSF51658">
    <property type="entry name" value="Xylose isomerase-like"/>
    <property type="match status" value="1"/>
</dbReference>
<dbReference type="PANTHER" id="PTHR12110">
    <property type="entry name" value="HYDROXYPYRUVATE ISOMERASE"/>
    <property type="match status" value="1"/>
</dbReference>
<sequence>MKNRRSFLQQLGMLSAGFVLTPAAISCSSPEQRTDEATGIADASGEAVTGNTRATLDAIGLQLYTLREVIGSDVKGVIGKVARAGYRDVETYGYSKENGFWGLHPKAFRELLNANNLTSSSGHYDFGQYAATGNTDQVKTYIDAGRELGQDYITVPYLGEEVRKGADAYKAIAEKLNKAGELCQASNLQLAYHNHDFEFQRFGDTTGYDILLKETDPELVKFEADLYWFVRGAQDPLAYFRQHPGRFVMWHVKDMDKNTPILNTEIGSGSINYATIFEQAQQSGVERIFVEQENFTASMDPFESIKQSYDYVKETLLR</sequence>
<evidence type="ECO:0000313" key="3">
    <source>
        <dbReference type="Proteomes" id="UP000245466"/>
    </source>
</evidence>
<feature type="domain" description="Xylose isomerase-like TIM barrel" evidence="1">
    <location>
        <begin position="80"/>
        <end position="313"/>
    </location>
</feature>
<dbReference type="InterPro" id="IPR036237">
    <property type="entry name" value="Xyl_isomerase-like_sf"/>
</dbReference>
<dbReference type="AlphaFoldDB" id="A0A2U1AXQ3"/>
<dbReference type="RefSeq" id="WP_116543149.1">
    <property type="nucleotide sequence ID" value="NZ_QEKI01000005.1"/>
</dbReference>
<dbReference type="PROSITE" id="PS51257">
    <property type="entry name" value="PROKAR_LIPOPROTEIN"/>
    <property type="match status" value="1"/>
</dbReference>
<keyword evidence="3" id="KW-1185">Reference proteome</keyword>
<dbReference type="InterPro" id="IPR013022">
    <property type="entry name" value="Xyl_isomerase-like_TIM-brl"/>
</dbReference>
<reference evidence="2 3" key="1">
    <citation type="submission" date="2018-04" db="EMBL/GenBank/DDBJ databases">
        <title>Genomic Encyclopedia of Type Strains, Phase IV (KMG-IV): sequencing the most valuable type-strain genomes for metagenomic binning, comparative biology and taxonomic classification.</title>
        <authorList>
            <person name="Goeker M."/>
        </authorList>
    </citation>
    <scope>NUCLEOTIDE SEQUENCE [LARGE SCALE GENOMIC DNA]</scope>
    <source>
        <strain evidence="2 3">DSM 100231</strain>
    </source>
</reference>
<dbReference type="PANTHER" id="PTHR12110:SF41">
    <property type="entry name" value="INOSOSE DEHYDRATASE"/>
    <property type="match status" value="1"/>
</dbReference>
<dbReference type="Gene3D" id="3.20.20.150">
    <property type="entry name" value="Divalent-metal-dependent TIM barrel enzymes"/>
    <property type="match status" value="1"/>
</dbReference>
<proteinExistence type="predicted"/>
<accession>A0A2U1AXQ3</accession>
<dbReference type="InterPro" id="IPR050312">
    <property type="entry name" value="IolE/XylAMocC-like"/>
</dbReference>
<dbReference type="Pfam" id="PF01261">
    <property type="entry name" value="AP_endonuc_2"/>
    <property type="match status" value="1"/>
</dbReference>
<dbReference type="OrthoDB" id="9798407at2"/>
<protein>
    <submittedName>
        <fullName evidence="2">Sugar phosphate isomerase/epimerase</fullName>
    </submittedName>
</protein>
<dbReference type="GO" id="GO:0016853">
    <property type="term" value="F:isomerase activity"/>
    <property type="evidence" value="ECO:0007669"/>
    <property type="project" value="UniProtKB-KW"/>
</dbReference>
<dbReference type="Proteomes" id="UP000245466">
    <property type="component" value="Unassembled WGS sequence"/>
</dbReference>
<gene>
    <name evidence="2" type="ORF">C8E01_105126</name>
</gene>
<organism evidence="2 3">
    <name type="scientific">Pontibacter virosus</name>
    <dbReference type="NCBI Taxonomy" id="1765052"/>
    <lineage>
        <taxon>Bacteria</taxon>
        <taxon>Pseudomonadati</taxon>
        <taxon>Bacteroidota</taxon>
        <taxon>Cytophagia</taxon>
        <taxon>Cytophagales</taxon>
        <taxon>Hymenobacteraceae</taxon>
        <taxon>Pontibacter</taxon>
    </lineage>
</organism>
<keyword evidence="2" id="KW-0413">Isomerase</keyword>
<comment type="caution">
    <text evidence="2">The sequence shown here is derived from an EMBL/GenBank/DDBJ whole genome shotgun (WGS) entry which is preliminary data.</text>
</comment>